<protein>
    <submittedName>
        <fullName evidence="2">Uncharacterized protein</fullName>
    </submittedName>
</protein>
<organism evidence="2 3">
    <name type="scientific">Nelumbo nucifera</name>
    <name type="common">Sacred lotus</name>
    <dbReference type="NCBI Taxonomy" id="4432"/>
    <lineage>
        <taxon>Eukaryota</taxon>
        <taxon>Viridiplantae</taxon>
        <taxon>Streptophyta</taxon>
        <taxon>Embryophyta</taxon>
        <taxon>Tracheophyta</taxon>
        <taxon>Spermatophyta</taxon>
        <taxon>Magnoliopsida</taxon>
        <taxon>Proteales</taxon>
        <taxon>Nelumbonaceae</taxon>
        <taxon>Nelumbo</taxon>
    </lineage>
</organism>
<keyword evidence="3" id="KW-1185">Reference proteome</keyword>
<proteinExistence type="predicted"/>
<dbReference type="Proteomes" id="UP000607653">
    <property type="component" value="Unassembled WGS sequence"/>
</dbReference>
<comment type="caution">
    <text evidence="2">The sequence shown here is derived from an EMBL/GenBank/DDBJ whole genome shotgun (WGS) entry which is preliminary data.</text>
</comment>
<accession>A0A822YUC2</accession>
<feature type="compositionally biased region" description="Polar residues" evidence="1">
    <location>
        <begin position="9"/>
        <end position="21"/>
    </location>
</feature>
<evidence type="ECO:0000313" key="2">
    <source>
        <dbReference type="EMBL" id="DAD34356.1"/>
    </source>
</evidence>
<dbReference type="AlphaFoldDB" id="A0A822YUC2"/>
<gene>
    <name evidence="2" type="ORF">HUJ06_004996</name>
</gene>
<dbReference type="EMBL" id="DUZY01000004">
    <property type="protein sequence ID" value="DAD34356.1"/>
    <property type="molecule type" value="Genomic_DNA"/>
</dbReference>
<evidence type="ECO:0000256" key="1">
    <source>
        <dbReference type="SAM" id="MobiDB-lite"/>
    </source>
</evidence>
<feature type="region of interest" description="Disordered" evidence="1">
    <location>
        <begin position="1"/>
        <end position="21"/>
    </location>
</feature>
<name>A0A822YUC2_NELNU</name>
<reference evidence="2 3" key="1">
    <citation type="journal article" date="2020" name="Mol. Biol. Evol.">
        <title>Distinct Expression and Methylation Patterns for Genes with Different Fates following a Single Whole-Genome Duplication in Flowering Plants.</title>
        <authorList>
            <person name="Shi T."/>
            <person name="Rahmani R.S."/>
            <person name="Gugger P.F."/>
            <person name="Wang M."/>
            <person name="Li H."/>
            <person name="Zhang Y."/>
            <person name="Li Z."/>
            <person name="Wang Q."/>
            <person name="Van de Peer Y."/>
            <person name="Marchal K."/>
            <person name="Chen J."/>
        </authorList>
    </citation>
    <scope>NUCLEOTIDE SEQUENCE [LARGE SCALE GENOMIC DNA]</scope>
    <source>
        <tissue evidence="2">Leaf</tissue>
    </source>
</reference>
<evidence type="ECO:0000313" key="3">
    <source>
        <dbReference type="Proteomes" id="UP000607653"/>
    </source>
</evidence>
<sequence>MKWSLGLQLPNSDSTGNTNLH</sequence>